<feature type="transmembrane region" description="Helical" evidence="7">
    <location>
        <begin position="415"/>
        <end position="436"/>
    </location>
</feature>
<evidence type="ECO:0000259" key="8">
    <source>
        <dbReference type="PROSITE" id="PS50928"/>
    </source>
</evidence>
<dbReference type="InterPro" id="IPR000515">
    <property type="entry name" value="MetI-like"/>
</dbReference>
<dbReference type="PANTHER" id="PTHR30465">
    <property type="entry name" value="INNER MEMBRANE ABC TRANSPORTER"/>
    <property type="match status" value="1"/>
</dbReference>
<dbReference type="Gene3D" id="1.10.3720.10">
    <property type="entry name" value="MetI-like"/>
    <property type="match status" value="1"/>
</dbReference>
<evidence type="ECO:0000256" key="7">
    <source>
        <dbReference type="RuleBase" id="RU363032"/>
    </source>
</evidence>
<dbReference type="eggNOG" id="COG0601">
    <property type="taxonomic scope" value="Bacteria"/>
</dbReference>
<organism evidence="9 10">
    <name type="scientific">Streptococcus henryi</name>
    <dbReference type="NCBI Taxonomy" id="439219"/>
    <lineage>
        <taxon>Bacteria</taxon>
        <taxon>Bacillati</taxon>
        <taxon>Bacillota</taxon>
        <taxon>Bacilli</taxon>
        <taxon>Lactobacillales</taxon>
        <taxon>Streptococcaceae</taxon>
        <taxon>Streptococcus</taxon>
    </lineage>
</organism>
<dbReference type="EMBL" id="FMXP01000008">
    <property type="protein sequence ID" value="SDB14919.1"/>
    <property type="molecule type" value="Genomic_DNA"/>
</dbReference>
<evidence type="ECO:0000256" key="2">
    <source>
        <dbReference type="ARBA" id="ARBA00022448"/>
    </source>
</evidence>
<protein>
    <submittedName>
        <fullName evidence="9">Oligopeptide transport system permease protein</fullName>
    </submittedName>
</protein>
<evidence type="ECO:0000256" key="6">
    <source>
        <dbReference type="ARBA" id="ARBA00023136"/>
    </source>
</evidence>
<feature type="transmembrane region" description="Helical" evidence="7">
    <location>
        <begin position="456"/>
        <end position="483"/>
    </location>
</feature>
<dbReference type="PROSITE" id="PS50928">
    <property type="entry name" value="ABC_TM1"/>
    <property type="match status" value="1"/>
</dbReference>
<comment type="subcellular location">
    <subcellularLocation>
        <location evidence="1 7">Cell membrane</location>
        <topology evidence="1 7">Multi-pass membrane protein</topology>
    </subcellularLocation>
</comment>
<dbReference type="AlphaFoldDB" id="A0A1G6B300"/>
<keyword evidence="3" id="KW-1003">Cell membrane</keyword>
<dbReference type="CDD" id="cd06261">
    <property type="entry name" value="TM_PBP2"/>
    <property type="match status" value="1"/>
</dbReference>
<feature type="transmembrane region" description="Helical" evidence="7">
    <location>
        <begin position="286"/>
        <end position="306"/>
    </location>
</feature>
<dbReference type="GO" id="GO:0005886">
    <property type="term" value="C:plasma membrane"/>
    <property type="evidence" value="ECO:0007669"/>
    <property type="project" value="UniProtKB-SubCell"/>
</dbReference>
<feature type="domain" description="ABC transmembrane type-1" evidence="8">
    <location>
        <begin position="280"/>
        <end position="484"/>
    </location>
</feature>
<keyword evidence="5 7" id="KW-1133">Transmembrane helix</keyword>
<keyword evidence="10" id="KW-1185">Reference proteome</keyword>
<dbReference type="RefSeq" id="WP_074485604.1">
    <property type="nucleotide sequence ID" value="NZ_FMXP01000008.1"/>
</dbReference>
<keyword evidence="2 7" id="KW-0813">Transport</keyword>
<dbReference type="STRING" id="439219.SAMN02910293_00762"/>
<feature type="transmembrane region" description="Helical" evidence="7">
    <location>
        <begin position="318"/>
        <end position="340"/>
    </location>
</feature>
<name>A0A1G6B300_9STRE</name>
<dbReference type="GO" id="GO:0055085">
    <property type="term" value="P:transmembrane transport"/>
    <property type="evidence" value="ECO:0007669"/>
    <property type="project" value="InterPro"/>
</dbReference>
<proteinExistence type="inferred from homology"/>
<gene>
    <name evidence="9" type="ORF">SAMN02910293_00762</name>
</gene>
<evidence type="ECO:0000256" key="5">
    <source>
        <dbReference type="ARBA" id="ARBA00022989"/>
    </source>
</evidence>
<dbReference type="Pfam" id="PF00528">
    <property type="entry name" value="BPD_transp_1"/>
    <property type="match status" value="1"/>
</dbReference>
<feature type="transmembrane region" description="Helical" evidence="7">
    <location>
        <begin position="360"/>
        <end position="380"/>
    </location>
</feature>
<evidence type="ECO:0000256" key="1">
    <source>
        <dbReference type="ARBA" id="ARBA00004651"/>
    </source>
</evidence>
<comment type="similarity">
    <text evidence="7">Belongs to the binding-protein-dependent transport system permease family.</text>
</comment>
<dbReference type="SUPFAM" id="SSF161098">
    <property type="entry name" value="MetI-like"/>
    <property type="match status" value="1"/>
</dbReference>
<feature type="transmembrane region" description="Helical" evidence="7">
    <location>
        <begin position="12"/>
        <end position="31"/>
    </location>
</feature>
<keyword evidence="4 7" id="KW-0812">Transmembrane</keyword>
<dbReference type="InterPro" id="IPR035906">
    <property type="entry name" value="MetI-like_sf"/>
</dbReference>
<evidence type="ECO:0000313" key="9">
    <source>
        <dbReference type="EMBL" id="SDB14919.1"/>
    </source>
</evidence>
<evidence type="ECO:0000256" key="4">
    <source>
        <dbReference type="ARBA" id="ARBA00022692"/>
    </source>
</evidence>
<sequence length="499" mass="55570">MKKYIFNRILRSLVSIFLVTTLTYAIVFTLVPRKLIFKQDPNYTKIAVTPDKKADYENTVYERMGYIEYLNTKELVQASEKIDDTVTDEGKSSDKKIYQEYLKSAGGKWELEQFESGKYYATRNIPIYERLWKFYSNLIVIDHPWKIKDSENPDLERYVKFENDPAVGPALVGSGTKHKYLIYFNGKFPFIHQNIITFNLGTSYPTFANIPVLQVITQGQGKTLAQETTFPTGVTKSSSINIYSRTYKTPSKADSRDIANFGEGDAYTATQSNYAEPSMIANSLKAGVIGVLLAYIFGLPIGLLMARYKDGLFDRFSTATVTFMLAMPSIATIYVIRFVGSKLFALPDTFPLLGAGDARSYVLPAFILGVLNTPGIVVWFRRYLVDLQGSDFVRFARAKGLSETEISRRHLFKHAMVPIVNGIPGAIVGTIAGATLTEKIFAFPGMGKMLIDAIAAANNAMVIGLVFIFAILAIFALLVGDILMTVLDPRIKLANKGGK</sequence>
<evidence type="ECO:0000256" key="3">
    <source>
        <dbReference type="ARBA" id="ARBA00022475"/>
    </source>
</evidence>
<dbReference type="PANTHER" id="PTHR30465:SF0">
    <property type="entry name" value="OLIGOPEPTIDE TRANSPORT SYSTEM PERMEASE PROTEIN APPB"/>
    <property type="match status" value="1"/>
</dbReference>
<evidence type="ECO:0000313" key="10">
    <source>
        <dbReference type="Proteomes" id="UP000182508"/>
    </source>
</evidence>
<dbReference type="Proteomes" id="UP000182508">
    <property type="component" value="Unassembled WGS sequence"/>
</dbReference>
<reference evidence="9 10" key="1">
    <citation type="submission" date="2016-10" db="EMBL/GenBank/DDBJ databases">
        <authorList>
            <person name="de Groot N.N."/>
        </authorList>
    </citation>
    <scope>NUCLEOTIDE SEQUENCE [LARGE SCALE GENOMIC DNA]</scope>
    <source>
        <strain evidence="9 10">A-4</strain>
    </source>
</reference>
<keyword evidence="6 7" id="KW-0472">Membrane</keyword>
<accession>A0A1G6B300</accession>